<reference evidence="2 3" key="1">
    <citation type="submission" date="2019-07" db="EMBL/GenBank/DDBJ databases">
        <title>Whole genome shotgun sequence of Cellulomonas composti NBRC 100758.</title>
        <authorList>
            <person name="Hosoyama A."/>
            <person name="Uohara A."/>
            <person name="Ohji S."/>
            <person name="Ichikawa N."/>
        </authorList>
    </citation>
    <scope>NUCLEOTIDE SEQUENCE [LARGE SCALE GENOMIC DNA]</scope>
    <source>
        <strain evidence="2 3">NBRC 100758</strain>
    </source>
</reference>
<dbReference type="InterPro" id="IPR036388">
    <property type="entry name" value="WH-like_DNA-bd_sf"/>
</dbReference>
<accession>A0A511J790</accession>
<keyword evidence="3" id="KW-1185">Reference proteome</keyword>
<dbReference type="OrthoDB" id="7945987at2"/>
<dbReference type="Proteomes" id="UP000321720">
    <property type="component" value="Unassembled WGS sequence"/>
</dbReference>
<gene>
    <name evidence="2" type="ORF">CCO02nite_05230</name>
</gene>
<comment type="caution">
    <text evidence="2">The sequence shown here is derived from an EMBL/GenBank/DDBJ whole genome shotgun (WGS) entry which is preliminary data.</text>
</comment>
<evidence type="ECO:0000313" key="2">
    <source>
        <dbReference type="EMBL" id="GEL93865.1"/>
    </source>
</evidence>
<dbReference type="SMART" id="SM00418">
    <property type="entry name" value="HTH_ARSR"/>
    <property type="match status" value="1"/>
</dbReference>
<feature type="domain" description="HTH arsR-type" evidence="1">
    <location>
        <begin position="60"/>
        <end position="140"/>
    </location>
</feature>
<dbReference type="InterPro" id="IPR011991">
    <property type="entry name" value="ArsR-like_HTH"/>
</dbReference>
<dbReference type="CDD" id="cd00090">
    <property type="entry name" value="HTH_ARSR"/>
    <property type="match status" value="1"/>
</dbReference>
<proteinExistence type="predicted"/>
<dbReference type="Gene3D" id="1.10.10.10">
    <property type="entry name" value="Winged helix-like DNA-binding domain superfamily/Winged helix DNA-binding domain"/>
    <property type="match status" value="1"/>
</dbReference>
<organism evidence="2 3">
    <name type="scientific">Cellulomonas composti</name>
    <dbReference type="NCBI Taxonomy" id="266130"/>
    <lineage>
        <taxon>Bacteria</taxon>
        <taxon>Bacillati</taxon>
        <taxon>Actinomycetota</taxon>
        <taxon>Actinomycetes</taxon>
        <taxon>Micrococcales</taxon>
        <taxon>Cellulomonadaceae</taxon>
        <taxon>Cellulomonas</taxon>
    </lineage>
</organism>
<name>A0A511J790_9CELL</name>
<dbReference type="AlphaFoldDB" id="A0A511J790"/>
<dbReference type="GO" id="GO:0003700">
    <property type="term" value="F:DNA-binding transcription factor activity"/>
    <property type="evidence" value="ECO:0007669"/>
    <property type="project" value="InterPro"/>
</dbReference>
<evidence type="ECO:0000259" key="1">
    <source>
        <dbReference type="SMART" id="SM00418"/>
    </source>
</evidence>
<dbReference type="Pfam" id="PF12840">
    <property type="entry name" value="HTH_20"/>
    <property type="match status" value="1"/>
</dbReference>
<sequence>MSERNPPVDLAVPTAALTAAPGALPDAVPAAVPEVALDDGPAAAAAARTERDLPNPLSGEALKAFAHPLRIAMYRYLTAHGSGTASQIARHLGESTGQTSYHLRQLERHGLIEDDPQAPTGGRERWWRPVGFSIDRRNLEDPASRLAVDTALRAVIQERAETLQVWFDTIDDEAPWDDGALHTASSSDLTLEEASALGEELQHLLDRHTEAAKARKAAGETEGRRRVRVYLDVFPLPLGDQG</sequence>
<dbReference type="EMBL" id="BJWG01000002">
    <property type="protein sequence ID" value="GEL93865.1"/>
    <property type="molecule type" value="Genomic_DNA"/>
</dbReference>
<dbReference type="SUPFAM" id="SSF46785">
    <property type="entry name" value="Winged helix' DNA-binding domain"/>
    <property type="match status" value="1"/>
</dbReference>
<evidence type="ECO:0000313" key="3">
    <source>
        <dbReference type="Proteomes" id="UP000321720"/>
    </source>
</evidence>
<dbReference type="InterPro" id="IPR036390">
    <property type="entry name" value="WH_DNA-bd_sf"/>
</dbReference>
<dbReference type="InterPro" id="IPR001845">
    <property type="entry name" value="HTH_ArsR_DNA-bd_dom"/>
</dbReference>
<protein>
    <recommendedName>
        <fullName evidence="1">HTH arsR-type domain-containing protein</fullName>
    </recommendedName>
</protein>